<dbReference type="Proteomes" id="UP001189429">
    <property type="component" value="Unassembled WGS sequence"/>
</dbReference>
<feature type="non-terminal residue" evidence="2">
    <location>
        <position position="959"/>
    </location>
</feature>
<sequence>MGHECGSCSYTRGKYYPRGTSQKDVIDKINSSEEEATRHARLRKDRVSGDNKCQDTEAVNVKHSSQVESKGYSDAYIDGYFCELDTFAKDRNLHFADQNELVHYITHTMGFTCGTGKTGKYGVFVTELPRGCGSQAIVSDGRALLEEVANNWTAETLWSKKYRARDFENLLTRLAAKASKVASVMGESESAEISEQLYMSSVQLEEERNCLETLRSEPHTIVRSVPKRLHDIFKKLPDNIKANIMSTTSYKLAAHPAPEVQAMALDVAKFDSREGVLSVAMLGDNTAEFVTSCQRNMVQAFIDRVVRKSSQSDFTSVVKHCGDAIGTHSDFTTVDTMSEQIDTKTGWNPSCFADLMALRFFGATAEIDVRERLPRELRVIGVQLHNHKDKLSNRLRCHIRVSTGTANWAKAGWDRISVGGDGDAELCSLAADVFNKVKVFAKSIDDRVSALNDTDNLEEEDGRMNELWGLLGTAAADVQFRDALDKFCKYIDSIDDTDGSITDDTKDAISVKDKLVKAMCSAAARIGSHFDYFSADFHAVYHEGYGEDDVDPIKVLYFVAQAILNFEIGLPERSTIKETLTRCEIALKVNVIKSRADINSEKTILVWSDAWQTETAMKLAPQLADDSIAMPFQQFNGKISSFTVGHPIIQVVCGVVSFEGCSLATPQYMQTVLDICGALPPEIKPLISSAQNYHLMKKTVDTMVSGNVVGCIQLTTALKAHGSMQEPVVSKPEVKEWVTRLTETWGTLFDSTVGVFETSEVQKFMDKYGEKGENILELIKGWSFDTGGGWLGATTRDVNRERDMKIAQDFVLSFSSVERVVRELVSSRASLTWLSDKQRVKLDQCAEELKDVKMLHAKCGIMLGSIILTNATLTGQARDSSRRYVFEKLQVRQQDLPSKLVEMMTCKIEEPAAAAAAASELEASKAETAEPPAEEAAAAKAPTLKAPRKAKAAAAAAKE</sequence>
<feature type="region of interest" description="Disordered" evidence="1">
    <location>
        <begin position="917"/>
        <end position="959"/>
    </location>
</feature>
<name>A0ABN9UGL7_9DINO</name>
<feature type="region of interest" description="Disordered" evidence="1">
    <location>
        <begin position="30"/>
        <end position="53"/>
    </location>
</feature>
<gene>
    <name evidence="2" type="ORF">PCOR1329_LOCUS48366</name>
</gene>
<proteinExistence type="predicted"/>
<evidence type="ECO:0000313" key="3">
    <source>
        <dbReference type="Proteomes" id="UP001189429"/>
    </source>
</evidence>
<evidence type="ECO:0000256" key="1">
    <source>
        <dbReference type="SAM" id="MobiDB-lite"/>
    </source>
</evidence>
<keyword evidence="3" id="KW-1185">Reference proteome</keyword>
<comment type="caution">
    <text evidence="2">The sequence shown here is derived from an EMBL/GenBank/DDBJ whole genome shotgun (WGS) entry which is preliminary data.</text>
</comment>
<dbReference type="EMBL" id="CAUYUJ010015838">
    <property type="protein sequence ID" value="CAK0858769.1"/>
    <property type="molecule type" value="Genomic_DNA"/>
</dbReference>
<accession>A0ABN9UGL7</accession>
<evidence type="ECO:0000313" key="2">
    <source>
        <dbReference type="EMBL" id="CAK0858769.1"/>
    </source>
</evidence>
<feature type="compositionally biased region" description="Low complexity" evidence="1">
    <location>
        <begin position="929"/>
        <end position="945"/>
    </location>
</feature>
<organism evidence="2 3">
    <name type="scientific">Prorocentrum cordatum</name>
    <dbReference type="NCBI Taxonomy" id="2364126"/>
    <lineage>
        <taxon>Eukaryota</taxon>
        <taxon>Sar</taxon>
        <taxon>Alveolata</taxon>
        <taxon>Dinophyceae</taxon>
        <taxon>Prorocentrales</taxon>
        <taxon>Prorocentraceae</taxon>
        <taxon>Prorocentrum</taxon>
    </lineage>
</organism>
<protein>
    <submittedName>
        <fullName evidence="2">Uncharacterized protein</fullName>
    </submittedName>
</protein>
<reference evidence="2" key="1">
    <citation type="submission" date="2023-10" db="EMBL/GenBank/DDBJ databases">
        <authorList>
            <person name="Chen Y."/>
            <person name="Shah S."/>
            <person name="Dougan E. K."/>
            <person name="Thang M."/>
            <person name="Chan C."/>
        </authorList>
    </citation>
    <scope>NUCLEOTIDE SEQUENCE [LARGE SCALE GENOMIC DNA]</scope>
</reference>